<dbReference type="InterPro" id="IPR003732">
    <property type="entry name" value="Daa-tRNA_deacyls_DTD"/>
</dbReference>
<reference evidence="2" key="1">
    <citation type="submission" date="2018-05" db="EMBL/GenBank/DDBJ databases">
        <authorList>
            <person name="Lanie J.A."/>
            <person name="Ng W.-L."/>
            <person name="Kazmierczak K.M."/>
            <person name="Andrzejewski T.M."/>
            <person name="Davidsen T.M."/>
            <person name="Wayne K.J."/>
            <person name="Tettelin H."/>
            <person name="Glass J.I."/>
            <person name="Rusch D."/>
            <person name="Podicherti R."/>
            <person name="Tsui H.-C.T."/>
            <person name="Winkler M.E."/>
        </authorList>
    </citation>
    <scope>NUCLEOTIDE SEQUENCE</scope>
</reference>
<dbReference type="EMBL" id="UINC01110291">
    <property type="protein sequence ID" value="SVC77696.1"/>
    <property type="molecule type" value="Genomic_DNA"/>
</dbReference>
<dbReference type="Pfam" id="PF02580">
    <property type="entry name" value="Tyr_Deacylase"/>
    <property type="match status" value="1"/>
</dbReference>
<evidence type="ECO:0000313" key="2">
    <source>
        <dbReference type="EMBL" id="SVC77696.1"/>
    </source>
</evidence>
<organism evidence="2">
    <name type="scientific">marine metagenome</name>
    <dbReference type="NCBI Taxonomy" id="408172"/>
    <lineage>
        <taxon>unclassified sequences</taxon>
        <taxon>metagenomes</taxon>
        <taxon>ecological metagenomes</taxon>
    </lineage>
</organism>
<accession>A0A382PWU9</accession>
<dbReference type="GO" id="GO:0005737">
    <property type="term" value="C:cytoplasm"/>
    <property type="evidence" value="ECO:0007669"/>
    <property type="project" value="InterPro"/>
</dbReference>
<dbReference type="InterPro" id="IPR023509">
    <property type="entry name" value="DTD-like_sf"/>
</dbReference>
<gene>
    <name evidence="2" type="ORF">METZ01_LOCUS330550</name>
</gene>
<protein>
    <recommendedName>
        <fullName evidence="3">D-aminoacyl-tRNA deacylase</fullName>
    </recommendedName>
</protein>
<dbReference type="PANTHER" id="PTHR10472">
    <property type="entry name" value="D-TYROSYL-TRNA TYR DEACYLASE"/>
    <property type="match status" value="1"/>
</dbReference>
<dbReference type="GO" id="GO:0051500">
    <property type="term" value="F:D-tyrosyl-tRNA(Tyr) deacylase activity"/>
    <property type="evidence" value="ECO:0007669"/>
    <property type="project" value="TreeGrafter"/>
</dbReference>
<dbReference type="AlphaFoldDB" id="A0A382PWU9"/>
<name>A0A382PWU9_9ZZZZ</name>
<comment type="similarity">
    <text evidence="1">Belongs to the DTD family.</text>
</comment>
<evidence type="ECO:0000256" key="1">
    <source>
        <dbReference type="ARBA" id="ARBA00009673"/>
    </source>
</evidence>
<dbReference type="SUPFAM" id="SSF69500">
    <property type="entry name" value="DTD-like"/>
    <property type="match status" value="1"/>
</dbReference>
<dbReference type="PANTHER" id="PTHR10472:SF5">
    <property type="entry name" value="D-AMINOACYL-TRNA DEACYLASE 1"/>
    <property type="match status" value="1"/>
</dbReference>
<dbReference type="Gene3D" id="3.50.80.10">
    <property type="entry name" value="D-tyrosyl-tRNA(Tyr) deacylase"/>
    <property type="match status" value="1"/>
</dbReference>
<feature type="non-terminal residue" evidence="2">
    <location>
        <position position="92"/>
    </location>
</feature>
<sequence>MRVVLQRVSSANVTVEGRQTGSIGRGLLALVGVGRDDDRSDVSYVADKIRDLRLFNDANGRMNRSLLDVDGAVLLVSQFTLYGNCRKGRRPS</sequence>
<dbReference type="NCBIfam" id="TIGR00256">
    <property type="entry name" value="D-aminoacyl-tRNA deacylase"/>
    <property type="match status" value="1"/>
</dbReference>
<evidence type="ECO:0008006" key="3">
    <source>
        <dbReference type="Google" id="ProtNLM"/>
    </source>
</evidence>
<proteinExistence type="inferred from homology"/>